<comment type="catalytic activity">
    <reaction evidence="11">
        <text>4,8-dimethylnonanoyl-CoA + (R)-carnitine = O-4,8-dimethylnonanoyl-(R)-carnitine + CoA</text>
        <dbReference type="Rhea" id="RHEA:44860"/>
        <dbReference type="ChEBI" id="CHEBI:16347"/>
        <dbReference type="ChEBI" id="CHEBI:57287"/>
        <dbReference type="ChEBI" id="CHEBI:77061"/>
        <dbReference type="ChEBI" id="CHEBI:84654"/>
    </reaction>
</comment>
<comment type="similarity">
    <text evidence="3 17">Belongs to the carnitine/choline acetyltransferase family.</text>
</comment>
<dbReference type="Gene3D" id="3.30.559.10">
    <property type="entry name" value="Chloramphenicol acetyltransferase-like domain"/>
    <property type="match status" value="1"/>
</dbReference>
<dbReference type="Proteomes" id="UP001108280">
    <property type="component" value="Chromosome 1"/>
</dbReference>
<dbReference type="GO" id="GO:0006631">
    <property type="term" value="P:fatty acid metabolic process"/>
    <property type="evidence" value="ECO:0007669"/>
    <property type="project" value="UniProtKB-KW"/>
</dbReference>
<dbReference type="InterPro" id="IPR000542">
    <property type="entry name" value="Carn_acyl_trans"/>
</dbReference>
<dbReference type="RefSeq" id="XP_027247341.1">
    <property type="nucleotide sequence ID" value="XM_027391540.2"/>
</dbReference>
<keyword evidence="10 17" id="KW-0012">Acyltransferase</keyword>
<evidence type="ECO:0000256" key="1">
    <source>
        <dbReference type="ARBA" id="ARBA00004275"/>
    </source>
</evidence>
<evidence type="ECO:0000313" key="20">
    <source>
        <dbReference type="RefSeq" id="XP_027247341.1"/>
    </source>
</evidence>
<evidence type="ECO:0000256" key="3">
    <source>
        <dbReference type="ARBA" id="ARBA00005232"/>
    </source>
</evidence>
<dbReference type="SUPFAM" id="SSF52777">
    <property type="entry name" value="CoA-dependent acyltransferases"/>
    <property type="match status" value="3"/>
</dbReference>
<dbReference type="GeneID" id="100750995"/>
<evidence type="ECO:0000313" key="19">
    <source>
        <dbReference type="Proteomes" id="UP001108280"/>
    </source>
</evidence>
<evidence type="ECO:0000256" key="7">
    <source>
        <dbReference type="ARBA" id="ARBA00022990"/>
    </source>
</evidence>
<proteinExistence type="inferred from homology"/>
<dbReference type="EC" id="2.3.1.137" evidence="14"/>
<dbReference type="GO" id="GO:0015908">
    <property type="term" value="P:fatty acid transport"/>
    <property type="evidence" value="ECO:0007669"/>
    <property type="project" value="UniProtKB-ARBA"/>
</dbReference>
<evidence type="ECO:0000256" key="5">
    <source>
        <dbReference type="ARBA" id="ARBA00022679"/>
    </source>
</evidence>
<dbReference type="FunFam" id="3.30.559.70:FF:000006">
    <property type="entry name" value="Peroxisomal carnitine O-octanoyltransferase"/>
    <property type="match status" value="1"/>
</dbReference>
<evidence type="ECO:0000256" key="6">
    <source>
        <dbReference type="ARBA" id="ARBA00022832"/>
    </source>
</evidence>
<dbReference type="InterPro" id="IPR042231">
    <property type="entry name" value="Cho/carn_acyl_trans_2"/>
</dbReference>
<keyword evidence="6" id="KW-0276">Fatty acid metabolism</keyword>
<dbReference type="CTD" id="54677"/>
<keyword evidence="5 17" id="KW-0808">Transferase</keyword>
<evidence type="ECO:0000256" key="16">
    <source>
        <dbReference type="PIRSR" id="PIRSR600542-1"/>
    </source>
</evidence>
<dbReference type="AlphaFoldDB" id="A0A9J7F427"/>
<gene>
    <name evidence="20 21" type="primary">Crot</name>
</gene>
<dbReference type="KEGG" id="cge:100750995"/>
<evidence type="ECO:0000256" key="2">
    <source>
        <dbReference type="ARBA" id="ARBA00005005"/>
    </source>
</evidence>
<dbReference type="GO" id="GO:0005777">
    <property type="term" value="C:peroxisome"/>
    <property type="evidence" value="ECO:0007669"/>
    <property type="project" value="UniProtKB-SubCell"/>
</dbReference>
<evidence type="ECO:0000256" key="15">
    <source>
        <dbReference type="ARBA" id="ARBA00067184"/>
    </source>
</evidence>
<comment type="function">
    <text evidence="13">Beta-oxidation of fatty acids. The highest activity concerns the C6 to C10 chain length substrate.</text>
</comment>
<dbReference type="RefSeq" id="XP_035314167.1">
    <property type="nucleotide sequence ID" value="XM_035458276.1"/>
</dbReference>
<evidence type="ECO:0000256" key="9">
    <source>
        <dbReference type="ARBA" id="ARBA00023140"/>
    </source>
</evidence>
<evidence type="ECO:0000256" key="14">
    <source>
        <dbReference type="ARBA" id="ARBA00066418"/>
    </source>
</evidence>
<comment type="pathway">
    <text evidence="2">Lipid metabolism; fatty acid beta-oxidation.</text>
</comment>
<organism evidence="19 20">
    <name type="scientific">Cricetulus griseus</name>
    <name type="common">Chinese hamster</name>
    <name type="synonym">Cricetulus barabensis griseus</name>
    <dbReference type="NCBI Taxonomy" id="10029"/>
    <lineage>
        <taxon>Eukaryota</taxon>
        <taxon>Metazoa</taxon>
        <taxon>Chordata</taxon>
        <taxon>Craniata</taxon>
        <taxon>Vertebrata</taxon>
        <taxon>Euteleostomi</taxon>
        <taxon>Mammalia</taxon>
        <taxon>Eutheria</taxon>
        <taxon>Euarchontoglires</taxon>
        <taxon>Glires</taxon>
        <taxon>Rodentia</taxon>
        <taxon>Myomorpha</taxon>
        <taxon>Muroidea</taxon>
        <taxon>Cricetidae</taxon>
        <taxon>Cricetinae</taxon>
        <taxon>Cricetulus</taxon>
    </lineage>
</organism>
<dbReference type="RefSeq" id="XP_027247343.1">
    <property type="nucleotide sequence ID" value="XM_027391542.2"/>
</dbReference>
<reference evidence="19" key="2">
    <citation type="journal article" date="2020" name="Biotechnol. Bioeng.">
        <title>Chromosome-scale scaffolds for the Chinese hamster reference genome assembly to facilitate the study of the CHO epigenome.</title>
        <authorList>
            <person name="Hilliard W."/>
            <person name="MacDonald M."/>
            <person name="Lee K.H."/>
        </authorList>
    </citation>
    <scope>NUCLEOTIDE SEQUENCE [LARGE SCALE GENOMIC DNA]</scope>
    <source>
        <strain evidence="19">17A/GY</strain>
    </source>
</reference>
<evidence type="ECO:0000259" key="18">
    <source>
        <dbReference type="Pfam" id="PF00755"/>
    </source>
</evidence>
<evidence type="ECO:0000256" key="4">
    <source>
        <dbReference type="ARBA" id="ARBA00022448"/>
    </source>
</evidence>
<reference evidence="20 21" key="3">
    <citation type="submission" date="2025-04" db="UniProtKB">
        <authorList>
            <consortium name="RefSeq"/>
        </authorList>
    </citation>
    <scope>IDENTIFICATION</scope>
    <source>
        <strain evidence="20 21">17A/GY</strain>
        <tissue evidence="20 21">Liver</tissue>
    </source>
</reference>
<evidence type="ECO:0000256" key="11">
    <source>
        <dbReference type="ARBA" id="ARBA00048999"/>
    </source>
</evidence>
<evidence type="ECO:0000256" key="8">
    <source>
        <dbReference type="ARBA" id="ARBA00023098"/>
    </source>
</evidence>
<name>A0A9J7F427_CRIGR</name>
<evidence type="ECO:0000256" key="10">
    <source>
        <dbReference type="ARBA" id="ARBA00023315"/>
    </source>
</evidence>
<comment type="subcellular location">
    <subcellularLocation>
        <location evidence="1">Peroxisome</location>
    </subcellularLocation>
</comment>
<dbReference type="Pfam" id="PF00755">
    <property type="entry name" value="Carn_acyltransf"/>
    <property type="match status" value="1"/>
</dbReference>
<dbReference type="Gene3D" id="3.30.559.70">
    <property type="entry name" value="Choline/Carnitine o-acyltransferase, domain 2"/>
    <property type="match status" value="1"/>
</dbReference>
<evidence type="ECO:0000256" key="13">
    <source>
        <dbReference type="ARBA" id="ARBA00059377"/>
    </source>
</evidence>
<keyword evidence="19" id="KW-1185">Reference proteome</keyword>
<dbReference type="Gene3D" id="1.10.275.20">
    <property type="entry name" value="Choline/Carnitine o-acyltransferase"/>
    <property type="match status" value="2"/>
</dbReference>
<dbReference type="GO" id="GO:0008458">
    <property type="term" value="F:carnitine O-octanoyltransferase activity"/>
    <property type="evidence" value="ECO:0007669"/>
    <property type="project" value="UniProtKB-EC"/>
</dbReference>
<accession>A0A9J7F427</accession>
<dbReference type="PANTHER" id="PTHR22589:SF67">
    <property type="entry name" value="PEROXISOMAL CARNITINE O-OCTANOYLTRANSFERASE"/>
    <property type="match status" value="1"/>
</dbReference>
<evidence type="ECO:0000256" key="12">
    <source>
        <dbReference type="ARBA" id="ARBA00052326"/>
    </source>
</evidence>
<reference evidence="19" key="1">
    <citation type="journal article" date="2018" name="Biotechnol. Bioeng.">
        <title>A reference genome of the Chinese hamster based on a hybrid assembly strategy.</title>
        <authorList>
            <person name="Rupp O."/>
            <person name="MacDonald M.L."/>
            <person name="Li S."/>
            <person name="Dhiman H."/>
            <person name="Polson S."/>
            <person name="Griep S."/>
            <person name="Heffner K."/>
            <person name="Hernandez I."/>
            <person name="Brinkrolf K."/>
            <person name="Jadhav V."/>
            <person name="Samoudi M."/>
            <person name="Hao H."/>
            <person name="Kingham B."/>
            <person name="Goesmann A."/>
            <person name="Betenbaugh M.J."/>
            <person name="Lewis N.E."/>
            <person name="Borth N."/>
            <person name="Lee K.H."/>
        </authorList>
    </citation>
    <scope>NUCLEOTIDE SEQUENCE [LARGE SCALE GENOMIC DNA]</scope>
    <source>
        <strain evidence="19">17A/GY</strain>
    </source>
</reference>
<feature type="active site" description="Proton acceptor" evidence="16">
    <location>
        <position position="362"/>
    </location>
</feature>
<dbReference type="PROSITE" id="PS00440">
    <property type="entry name" value="ACYLTRANSF_C_2"/>
    <property type="match status" value="1"/>
</dbReference>
<keyword evidence="9" id="KW-0576">Peroxisome</keyword>
<keyword evidence="8" id="KW-0443">Lipid metabolism</keyword>
<sequence length="647" mass="74273">MENQLAKSIEERTFQYQGSLPSLPVPSLKESLKKYLESGWWCSMQSPALDILLMSFMSYQRTWYLLAVCKLANIKPFANEEEYKKTEEIVQKFENGVGEKLHQKLLERAKGKRNWLEEWWLNVAYLDVRIPSQLYVNFVGPSPHFEHCWPAMEGTQLERGSIILWHNLNYWQLLRREKLPVHKSGNTPLDMNQFRMLFSTCKIPGIARDSIMNHFRTESEGHCPTHIAVLCRGRAFVFDVVHEGCLITPPELLRQLTYIYKKCSSEPVGAGVAALTSEERTRWAKAREYLIGLDPENLTLLEKIQTSLFVYSMEDTSPHVTSEDYSEIFEMLLAGDPAVRWGDKSYNLISFANGLFGCCCDHAPFDAMVMVNIAHYVDERVLETEGRWKGSEKVRDIPLPEELVFTVDEKVLNDIYQAKAQHLKGASDLQIAAYTFTSFGKKVTKKEALHPDTFIQLALQLAYYRLHGRPGCCYETAMTRYFYHGRTETVRSCTVEAISWCQSMQNPSTSLLERHQKMLQAFEKHNKMMKECSNGKGFDRHLLGLLLIAKEEGLPVPELFEDPLFSRSGGGGNFILSTSLVGYLRVQGVVVPMVHNGYGFFYHIRDDRFVVACSAWRSCPETDSKKLVQMTFHAFHDMLQLMNTAHL</sequence>
<keyword evidence="4" id="KW-0813">Transport</keyword>
<feature type="domain" description="Choline/carnitine acyltransferase" evidence="18">
    <location>
        <begin position="71"/>
        <end position="629"/>
    </location>
</feature>
<dbReference type="InterPro" id="IPR023213">
    <property type="entry name" value="CAT-like_dom_sf"/>
</dbReference>
<keyword evidence="7" id="KW-0007">Acetylation</keyword>
<dbReference type="InterPro" id="IPR039551">
    <property type="entry name" value="Cho/carn_acyl_trans"/>
</dbReference>
<dbReference type="PANTHER" id="PTHR22589">
    <property type="entry name" value="CARNITINE O-ACYLTRANSFERASE"/>
    <property type="match status" value="1"/>
</dbReference>
<dbReference type="OrthoDB" id="240216at2759"/>
<comment type="catalytic activity">
    <reaction evidence="12">
        <text>octanoyl-CoA + (R)-carnitine = O-octanoyl-(R)-carnitine + CoA</text>
        <dbReference type="Rhea" id="RHEA:17177"/>
        <dbReference type="ChEBI" id="CHEBI:16347"/>
        <dbReference type="ChEBI" id="CHEBI:18102"/>
        <dbReference type="ChEBI" id="CHEBI:57287"/>
        <dbReference type="ChEBI" id="CHEBI:57386"/>
        <dbReference type="EC" id="2.3.1.137"/>
    </reaction>
</comment>
<dbReference type="InterPro" id="IPR042572">
    <property type="entry name" value="Carn_acyl_trans_N"/>
</dbReference>
<protein>
    <recommendedName>
        <fullName evidence="15">Peroxisomal carnitine O-octanoyltransferase</fullName>
        <ecNumber evidence="14">2.3.1.137</ecNumber>
    </recommendedName>
</protein>
<dbReference type="PROSITE" id="PS00439">
    <property type="entry name" value="ACYLTRANSF_C_1"/>
    <property type="match status" value="1"/>
</dbReference>
<evidence type="ECO:0000256" key="17">
    <source>
        <dbReference type="RuleBase" id="RU003801"/>
    </source>
</evidence>
<evidence type="ECO:0000313" key="21">
    <source>
        <dbReference type="RefSeq" id="XP_027247343.1"/>
    </source>
</evidence>